<comment type="caution">
    <text evidence="2">The sequence shown here is derived from an EMBL/GenBank/DDBJ whole genome shotgun (WGS) entry which is preliminary data.</text>
</comment>
<dbReference type="Proteomes" id="UP000763484">
    <property type="component" value="Unassembled WGS sequence"/>
</dbReference>
<evidence type="ECO:0000313" key="3">
    <source>
        <dbReference type="Proteomes" id="UP000763484"/>
    </source>
</evidence>
<feature type="transmembrane region" description="Helical" evidence="1">
    <location>
        <begin position="7"/>
        <end position="29"/>
    </location>
</feature>
<sequence length="74" mass="8501">MKKLTVELVISAFIVSFVEVAVLYYLGLLKASHPLLILLVTAILSVIELALVFVIEDFILLARHRIRKRINKRR</sequence>
<feature type="transmembrane region" description="Helical" evidence="1">
    <location>
        <begin position="35"/>
        <end position="62"/>
    </location>
</feature>
<reference evidence="2 3" key="1">
    <citation type="submission" date="2020-09" db="EMBL/GenBank/DDBJ databases">
        <title>Genomic characterization of a novel Parvarchaeota family in acid mine drainage sediments.</title>
        <authorList>
            <person name="Luo Z.-H."/>
        </authorList>
    </citation>
    <scope>NUCLEOTIDE SEQUENCE [LARGE SCALE GENOMIC DNA]</scope>
    <source>
        <strain evidence="2">TL1-5_bins.178</strain>
    </source>
</reference>
<protein>
    <submittedName>
        <fullName evidence="2">Uncharacterized protein</fullName>
    </submittedName>
</protein>
<organism evidence="2 3">
    <name type="scientific">Candidatus Acidifodinimicrobium mancum</name>
    <dbReference type="NCBI Taxonomy" id="2898728"/>
    <lineage>
        <taxon>Archaea</taxon>
        <taxon>Candidatus Parvarchaeota</taxon>
        <taxon>Candidatus Acidifodinimicrobiaceae</taxon>
        <taxon>Candidatus Acidifodinimicrobium</taxon>
    </lineage>
</organism>
<keyword evidence="1" id="KW-0812">Transmembrane</keyword>
<name>A0A8T3UXH3_9ARCH</name>
<accession>A0A8T3UXH3</accession>
<keyword evidence="1" id="KW-1133">Transmembrane helix</keyword>
<dbReference type="AlphaFoldDB" id="A0A8T3UXH3"/>
<dbReference type="EMBL" id="JADFAQ010000024">
    <property type="protein sequence ID" value="MBE5728137.1"/>
    <property type="molecule type" value="Genomic_DNA"/>
</dbReference>
<gene>
    <name evidence="2" type="ORF">IHE50_01835</name>
</gene>
<evidence type="ECO:0000313" key="2">
    <source>
        <dbReference type="EMBL" id="MBE5728137.1"/>
    </source>
</evidence>
<keyword evidence="1" id="KW-0472">Membrane</keyword>
<evidence type="ECO:0000256" key="1">
    <source>
        <dbReference type="SAM" id="Phobius"/>
    </source>
</evidence>
<proteinExistence type="predicted"/>